<dbReference type="FunFam" id="3.30.70.330:FF:000029">
    <property type="entry name" value="U2 small nuclear ribonucleoprotein B"/>
    <property type="match status" value="1"/>
</dbReference>
<dbReference type="Pfam" id="PF00076">
    <property type="entry name" value="RRM_1"/>
    <property type="match status" value="2"/>
</dbReference>
<keyword evidence="7" id="KW-0508">mRNA splicing</keyword>
<name>A0A9P6DMI6_9AGAM</name>
<evidence type="ECO:0000256" key="8">
    <source>
        <dbReference type="ARBA" id="ARBA00023242"/>
    </source>
</evidence>
<dbReference type="SMART" id="SM00360">
    <property type="entry name" value="RRM"/>
    <property type="match status" value="2"/>
</dbReference>
<sequence length="244" mass="27251">MDSPNGKAVELGVPLDASETLYISNLNERIKLDVIKQSLRGLFKNYGTVLDVVAHKNLRMRGQAFVSFEDKEIAALALKEVKGFPLYSKPMQIAFARSRSDAVVKKLAESGFEEHKLGEAPAQTHVSWNNPHKRKARAKHNAGQAEGGVSAPVAKRPVVQMPDEYLPPNKILFLQNLPENTTQQQLVELFSQYPNLTEVRMIPTKKDIAFVEYGDETSSGVAKDALHNYKLDGEHKIKITFARK</sequence>
<dbReference type="EMBL" id="MU129067">
    <property type="protein sequence ID" value="KAF9507996.1"/>
    <property type="molecule type" value="Genomic_DNA"/>
</dbReference>
<dbReference type="Proteomes" id="UP000886523">
    <property type="component" value="Unassembled WGS sequence"/>
</dbReference>
<dbReference type="InterPro" id="IPR035979">
    <property type="entry name" value="RBD_domain_sf"/>
</dbReference>
<dbReference type="GO" id="GO:0003723">
    <property type="term" value="F:RNA binding"/>
    <property type="evidence" value="ECO:0007669"/>
    <property type="project" value="UniProtKB-UniRule"/>
</dbReference>
<organism evidence="12 13">
    <name type="scientific">Hydnum rufescens UP504</name>
    <dbReference type="NCBI Taxonomy" id="1448309"/>
    <lineage>
        <taxon>Eukaryota</taxon>
        <taxon>Fungi</taxon>
        <taxon>Dikarya</taxon>
        <taxon>Basidiomycota</taxon>
        <taxon>Agaricomycotina</taxon>
        <taxon>Agaricomycetes</taxon>
        <taxon>Cantharellales</taxon>
        <taxon>Hydnaceae</taxon>
        <taxon>Hydnum</taxon>
    </lineage>
</organism>
<keyword evidence="4" id="KW-0747">Spliceosome</keyword>
<evidence type="ECO:0000256" key="4">
    <source>
        <dbReference type="ARBA" id="ARBA00022728"/>
    </source>
</evidence>
<evidence type="ECO:0000256" key="7">
    <source>
        <dbReference type="ARBA" id="ARBA00023187"/>
    </source>
</evidence>
<dbReference type="PANTHER" id="PTHR10501">
    <property type="entry name" value="U1 SMALL NUCLEAR RIBONUCLEOPROTEIN A/U2 SMALL NUCLEAR RIBONUCLEOPROTEIN B"/>
    <property type="match status" value="1"/>
</dbReference>
<dbReference type="PROSITE" id="PS50102">
    <property type="entry name" value="RRM"/>
    <property type="match status" value="2"/>
</dbReference>
<protein>
    <recommendedName>
        <fullName evidence="11">RRM domain-containing protein</fullName>
    </recommendedName>
</protein>
<dbReference type="CDD" id="cd12247">
    <property type="entry name" value="RRM2_U1A_like"/>
    <property type="match status" value="1"/>
</dbReference>
<dbReference type="SUPFAM" id="SSF54928">
    <property type="entry name" value="RNA-binding domain, RBD"/>
    <property type="match status" value="2"/>
</dbReference>
<evidence type="ECO:0000256" key="10">
    <source>
        <dbReference type="PROSITE-ProRule" id="PRU00176"/>
    </source>
</evidence>
<dbReference type="GO" id="GO:0008380">
    <property type="term" value="P:RNA splicing"/>
    <property type="evidence" value="ECO:0007669"/>
    <property type="project" value="UniProtKB-KW"/>
</dbReference>
<comment type="subcellular location">
    <subcellularLocation>
        <location evidence="1">Nucleus</location>
    </subcellularLocation>
</comment>
<keyword evidence="8" id="KW-0539">Nucleus</keyword>
<dbReference type="InterPro" id="IPR000504">
    <property type="entry name" value="RRM_dom"/>
</dbReference>
<evidence type="ECO:0000256" key="1">
    <source>
        <dbReference type="ARBA" id="ARBA00004123"/>
    </source>
</evidence>
<evidence type="ECO:0000313" key="12">
    <source>
        <dbReference type="EMBL" id="KAF9507996.1"/>
    </source>
</evidence>
<dbReference type="AlphaFoldDB" id="A0A9P6DMI6"/>
<dbReference type="OrthoDB" id="266020at2759"/>
<evidence type="ECO:0000256" key="9">
    <source>
        <dbReference type="ARBA" id="ARBA00023274"/>
    </source>
</evidence>
<keyword evidence="5" id="KW-0677">Repeat</keyword>
<dbReference type="GO" id="GO:0005681">
    <property type="term" value="C:spliceosomal complex"/>
    <property type="evidence" value="ECO:0007669"/>
    <property type="project" value="UniProtKB-KW"/>
</dbReference>
<comment type="caution">
    <text evidence="12">The sequence shown here is derived from an EMBL/GenBank/DDBJ whole genome shotgun (WGS) entry which is preliminary data.</text>
</comment>
<keyword evidence="13" id="KW-1185">Reference proteome</keyword>
<evidence type="ECO:0000256" key="5">
    <source>
        <dbReference type="ARBA" id="ARBA00022737"/>
    </source>
</evidence>
<feature type="domain" description="RRM" evidence="11">
    <location>
        <begin position="19"/>
        <end position="98"/>
    </location>
</feature>
<dbReference type="GO" id="GO:0006397">
    <property type="term" value="P:mRNA processing"/>
    <property type="evidence" value="ECO:0007669"/>
    <property type="project" value="UniProtKB-KW"/>
</dbReference>
<dbReference type="Gene3D" id="3.30.70.330">
    <property type="match status" value="2"/>
</dbReference>
<dbReference type="FunFam" id="3.30.70.330:FF:000039">
    <property type="entry name" value="U1 small nuclear ribonucleoprotein A"/>
    <property type="match status" value="1"/>
</dbReference>
<dbReference type="GO" id="GO:0030532">
    <property type="term" value="C:small nuclear ribonucleoprotein complex"/>
    <property type="evidence" value="ECO:0007669"/>
    <property type="project" value="UniProtKB-ARBA"/>
</dbReference>
<evidence type="ECO:0000256" key="3">
    <source>
        <dbReference type="ARBA" id="ARBA00022664"/>
    </source>
</evidence>
<evidence type="ECO:0000259" key="11">
    <source>
        <dbReference type="PROSITE" id="PS50102"/>
    </source>
</evidence>
<evidence type="ECO:0000313" key="13">
    <source>
        <dbReference type="Proteomes" id="UP000886523"/>
    </source>
</evidence>
<comment type="similarity">
    <text evidence="2">Belongs to the RRM U1 A/B'' family.</text>
</comment>
<dbReference type="CDD" id="cd12246">
    <property type="entry name" value="RRM1_U1A_like"/>
    <property type="match status" value="1"/>
</dbReference>
<gene>
    <name evidence="12" type="ORF">BS47DRAFT_1377796</name>
</gene>
<proteinExistence type="inferred from homology"/>
<keyword evidence="6 10" id="KW-0694">RNA-binding</keyword>
<evidence type="ECO:0000256" key="6">
    <source>
        <dbReference type="ARBA" id="ARBA00022884"/>
    </source>
</evidence>
<accession>A0A9P6DMI6</accession>
<dbReference type="InterPro" id="IPR012677">
    <property type="entry name" value="Nucleotide-bd_a/b_plait_sf"/>
</dbReference>
<evidence type="ECO:0000256" key="2">
    <source>
        <dbReference type="ARBA" id="ARBA00007243"/>
    </source>
</evidence>
<keyword evidence="9" id="KW-0687">Ribonucleoprotein</keyword>
<reference evidence="12" key="1">
    <citation type="journal article" date="2020" name="Nat. Commun.">
        <title>Large-scale genome sequencing of mycorrhizal fungi provides insights into the early evolution of symbiotic traits.</title>
        <authorList>
            <person name="Miyauchi S."/>
            <person name="Kiss E."/>
            <person name="Kuo A."/>
            <person name="Drula E."/>
            <person name="Kohler A."/>
            <person name="Sanchez-Garcia M."/>
            <person name="Morin E."/>
            <person name="Andreopoulos B."/>
            <person name="Barry K.W."/>
            <person name="Bonito G."/>
            <person name="Buee M."/>
            <person name="Carver A."/>
            <person name="Chen C."/>
            <person name="Cichocki N."/>
            <person name="Clum A."/>
            <person name="Culley D."/>
            <person name="Crous P.W."/>
            <person name="Fauchery L."/>
            <person name="Girlanda M."/>
            <person name="Hayes R.D."/>
            <person name="Keri Z."/>
            <person name="LaButti K."/>
            <person name="Lipzen A."/>
            <person name="Lombard V."/>
            <person name="Magnuson J."/>
            <person name="Maillard F."/>
            <person name="Murat C."/>
            <person name="Nolan M."/>
            <person name="Ohm R.A."/>
            <person name="Pangilinan J."/>
            <person name="Pereira M.F."/>
            <person name="Perotto S."/>
            <person name="Peter M."/>
            <person name="Pfister S."/>
            <person name="Riley R."/>
            <person name="Sitrit Y."/>
            <person name="Stielow J.B."/>
            <person name="Szollosi G."/>
            <person name="Zifcakova L."/>
            <person name="Stursova M."/>
            <person name="Spatafora J.W."/>
            <person name="Tedersoo L."/>
            <person name="Vaario L.M."/>
            <person name="Yamada A."/>
            <person name="Yan M."/>
            <person name="Wang P."/>
            <person name="Xu J."/>
            <person name="Bruns T."/>
            <person name="Baldrian P."/>
            <person name="Vilgalys R."/>
            <person name="Dunand C."/>
            <person name="Henrissat B."/>
            <person name="Grigoriev I.V."/>
            <person name="Hibbett D."/>
            <person name="Nagy L.G."/>
            <person name="Martin F.M."/>
        </authorList>
    </citation>
    <scope>NUCLEOTIDE SEQUENCE</scope>
    <source>
        <strain evidence="12">UP504</strain>
    </source>
</reference>
<keyword evidence="3" id="KW-0507">mRNA processing</keyword>
<feature type="domain" description="RRM" evidence="11">
    <location>
        <begin position="170"/>
        <end position="244"/>
    </location>
</feature>